<accession>A0A4S8LZN4</accession>
<evidence type="ECO:0000313" key="3">
    <source>
        <dbReference type="Proteomes" id="UP000297245"/>
    </source>
</evidence>
<dbReference type="AlphaFoldDB" id="A0A4S8LZN4"/>
<reference evidence="2 3" key="1">
    <citation type="journal article" date="2019" name="Nat. Ecol. Evol.">
        <title>Megaphylogeny resolves global patterns of mushroom evolution.</title>
        <authorList>
            <person name="Varga T."/>
            <person name="Krizsan K."/>
            <person name="Foldi C."/>
            <person name="Dima B."/>
            <person name="Sanchez-Garcia M."/>
            <person name="Sanchez-Ramirez S."/>
            <person name="Szollosi G.J."/>
            <person name="Szarkandi J.G."/>
            <person name="Papp V."/>
            <person name="Albert L."/>
            <person name="Andreopoulos W."/>
            <person name="Angelini C."/>
            <person name="Antonin V."/>
            <person name="Barry K.W."/>
            <person name="Bougher N.L."/>
            <person name="Buchanan P."/>
            <person name="Buyck B."/>
            <person name="Bense V."/>
            <person name="Catcheside P."/>
            <person name="Chovatia M."/>
            <person name="Cooper J."/>
            <person name="Damon W."/>
            <person name="Desjardin D."/>
            <person name="Finy P."/>
            <person name="Geml J."/>
            <person name="Haridas S."/>
            <person name="Hughes K."/>
            <person name="Justo A."/>
            <person name="Karasinski D."/>
            <person name="Kautmanova I."/>
            <person name="Kiss B."/>
            <person name="Kocsube S."/>
            <person name="Kotiranta H."/>
            <person name="LaButti K.M."/>
            <person name="Lechner B.E."/>
            <person name="Liimatainen K."/>
            <person name="Lipzen A."/>
            <person name="Lukacs Z."/>
            <person name="Mihaltcheva S."/>
            <person name="Morgado L.N."/>
            <person name="Niskanen T."/>
            <person name="Noordeloos M.E."/>
            <person name="Ohm R.A."/>
            <person name="Ortiz-Santana B."/>
            <person name="Ovrebo C."/>
            <person name="Racz N."/>
            <person name="Riley R."/>
            <person name="Savchenko A."/>
            <person name="Shiryaev A."/>
            <person name="Soop K."/>
            <person name="Spirin V."/>
            <person name="Szebenyi C."/>
            <person name="Tomsovsky M."/>
            <person name="Tulloss R.E."/>
            <person name="Uehling J."/>
            <person name="Grigoriev I.V."/>
            <person name="Vagvolgyi C."/>
            <person name="Papp T."/>
            <person name="Martin F.M."/>
            <person name="Miettinen O."/>
            <person name="Hibbett D.S."/>
            <person name="Nagy L.G."/>
        </authorList>
    </citation>
    <scope>NUCLEOTIDE SEQUENCE [LARGE SCALE GENOMIC DNA]</scope>
    <source>
        <strain evidence="2 3">CBS 962.96</strain>
    </source>
</reference>
<protein>
    <submittedName>
        <fullName evidence="2">Uncharacterized protein</fullName>
    </submittedName>
</protein>
<organism evidence="2 3">
    <name type="scientific">Dendrothele bispora (strain CBS 962.96)</name>
    <dbReference type="NCBI Taxonomy" id="1314807"/>
    <lineage>
        <taxon>Eukaryota</taxon>
        <taxon>Fungi</taxon>
        <taxon>Dikarya</taxon>
        <taxon>Basidiomycota</taxon>
        <taxon>Agaricomycotina</taxon>
        <taxon>Agaricomycetes</taxon>
        <taxon>Agaricomycetidae</taxon>
        <taxon>Agaricales</taxon>
        <taxon>Agaricales incertae sedis</taxon>
        <taxon>Dendrothele</taxon>
    </lineage>
</organism>
<name>A0A4S8LZN4_DENBC</name>
<dbReference type="Proteomes" id="UP000297245">
    <property type="component" value="Unassembled WGS sequence"/>
</dbReference>
<sequence length="373" mass="40039">LWTEWFQKHEEENQPEDVATTEEKERYAQHVVAPTRLLVLQRRDLSKKKGTVSDKIMAKITKSPKRGSRNLTAIQKFSAEHYDSMVKPLVDQKLSALSAEAPGGKLPKGSHIPIITQTTKEVWESLEDEAKEKFLRKSEGKEENGSVNTDGPKIIHDFPKYLSTIGNQLRGTTNWAVSILVGGWDDDQKQILTHAFHAGENEIGLPFCAANPLYQEQVLDPFSEFIATYVKAERSRNPNAYPPVGPSKMATMVLASTPQPTSPATVGNQESLEPASDSPVVALVAGASATPLSPIAIPFADPLNAPLFDPSSVPASLVPASSVPGSPSAKATPDTGNSPNVEGSDGFPLDPILSGAVPPILSSIPSALSPADR</sequence>
<dbReference type="EMBL" id="ML179212">
    <property type="protein sequence ID" value="THU94971.1"/>
    <property type="molecule type" value="Genomic_DNA"/>
</dbReference>
<feature type="region of interest" description="Disordered" evidence="1">
    <location>
        <begin position="1"/>
        <end position="25"/>
    </location>
</feature>
<feature type="compositionally biased region" description="Basic and acidic residues" evidence="1">
    <location>
        <begin position="1"/>
        <end position="12"/>
    </location>
</feature>
<dbReference type="OrthoDB" id="3054036at2759"/>
<proteinExistence type="predicted"/>
<evidence type="ECO:0000313" key="2">
    <source>
        <dbReference type="EMBL" id="THU94971.1"/>
    </source>
</evidence>
<feature type="region of interest" description="Disordered" evidence="1">
    <location>
        <begin position="316"/>
        <end position="352"/>
    </location>
</feature>
<evidence type="ECO:0000256" key="1">
    <source>
        <dbReference type="SAM" id="MobiDB-lite"/>
    </source>
</evidence>
<feature type="compositionally biased region" description="Low complexity" evidence="1">
    <location>
        <begin position="316"/>
        <end position="329"/>
    </location>
</feature>
<keyword evidence="3" id="KW-1185">Reference proteome</keyword>
<gene>
    <name evidence="2" type="ORF">K435DRAFT_860052</name>
</gene>
<feature type="non-terminal residue" evidence="2">
    <location>
        <position position="1"/>
    </location>
</feature>